<feature type="region of interest" description="Disordered" evidence="1">
    <location>
        <begin position="225"/>
        <end position="323"/>
    </location>
</feature>
<comment type="caution">
    <text evidence="2">The sequence shown here is derived from an EMBL/GenBank/DDBJ whole genome shotgun (WGS) entry which is preliminary data.</text>
</comment>
<accession>A0A8J6F2T2</accession>
<dbReference type="Proteomes" id="UP000770717">
    <property type="component" value="Unassembled WGS sequence"/>
</dbReference>
<evidence type="ECO:0000313" key="3">
    <source>
        <dbReference type="Proteomes" id="UP000770717"/>
    </source>
</evidence>
<proteinExistence type="predicted"/>
<evidence type="ECO:0000313" key="2">
    <source>
        <dbReference type="EMBL" id="KAG9479351.1"/>
    </source>
</evidence>
<dbReference type="OrthoDB" id="5877502at2759"/>
<feature type="compositionally biased region" description="Basic and acidic residues" evidence="1">
    <location>
        <begin position="545"/>
        <end position="556"/>
    </location>
</feature>
<keyword evidence="3" id="KW-1185">Reference proteome</keyword>
<feature type="compositionally biased region" description="Basic and acidic residues" evidence="1">
    <location>
        <begin position="595"/>
        <end position="608"/>
    </location>
</feature>
<evidence type="ECO:0000256" key="1">
    <source>
        <dbReference type="SAM" id="MobiDB-lite"/>
    </source>
</evidence>
<sequence length="692" mass="78939">MYNVRHMTARDERAYSILRLCVGILFRVTFSVSTGLEYVLEYRLNIRGNQLEIKYFCELCECDADVDPMVEHLAGFRHRKLYLARVYPYVLKAQASSKEDQSRFIRRMALEIEREEGAKKYMVDNSIWMESMMTLRAADKRMIERRTRWEERTDPTRVKKALNYLGMFEIESEIEATTVTRLCEKLTANLRVYSNYPRQDALFPARVVRAQDVVKSLLQNAVKQRTCVQNPMQKKEKPQAPPKFNKRPPPHPENASLRHKAGMQRGHPGANSKNINARENMPTKPPYKQAQKYPSGPLKKRQEKTEPSMPQRKETPQKAEKPDQSFLKNISQEDTQFFKKLMALLDVLPRSVSPPETTEDSSNLLMLKSLLAKEKNAEHEQANSKMMMQIASIMQDTLSAQNASLNQQLMLMTSQNSTAMVMQTASTGGFVPGIHGLGTVQANVNSLMPFNQSFASQTYGQMEVNASGPTNPNAYQGPMQSYSGPPQSYSGPPQSYSGPPQSYSGPPQNCDDFGYGNSMVGNYVAQGNPNDTQHDGIDNSLTTRQNERKRIPHTDVDYESSAPETRYADRSEEDAAYTRVRLSPSSRRIPYDSNDDTRREIRTQDQRRRERSRSYSADGWDEQEEDMRYSKRPRLGMDNQSHRSESVTDQLLESLGINSADIPPELLRRIQGKDLFTASAIISEYSESRFGK</sequence>
<dbReference type="EMBL" id="WNTK01000008">
    <property type="protein sequence ID" value="KAG9479351.1"/>
    <property type="molecule type" value="Genomic_DNA"/>
</dbReference>
<organism evidence="2 3">
    <name type="scientific">Eleutherodactylus coqui</name>
    <name type="common">Puerto Rican coqui</name>
    <dbReference type="NCBI Taxonomy" id="57060"/>
    <lineage>
        <taxon>Eukaryota</taxon>
        <taxon>Metazoa</taxon>
        <taxon>Chordata</taxon>
        <taxon>Craniata</taxon>
        <taxon>Vertebrata</taxon>
        <taxon>Euteleostomi</taxon>
        <taxon>Amphibia</taxon>
        <taxon>Batrachia</taxon>
        <taxon>Anura</taxon>
        <taxon>Neobatrachia</taxon>
        <taxon>Hyloidea</taxon>
        <taxon>Eleutherodactylidae</taxon>
        <taxon>Eleutherodactylinae</taxon>
        <taxon>Eleutherodactylus</taxon>
        <taxon>Eleutherodactylus</taxon>
    </lineage>
</organism>
<reference evidence="2" key="1">
    <citation type="thesis" date="2020" institute="ProQuest LLC" country="789 East Eisenhower Parkway, Ann Arbor, MI, USA">
        <title>Comparative Genomics and Chromosome Evolution.</title>
        <authorList>
            <person name="Mudd A.B."/>
        </authorList>
    </citation>
    <scope>NUCLEOTIDE SEQUENCE</scope>
    <source>
        <strain evidence="2">HN-11 Male</strain>
        <tissue evidence="2">Kidney and liver</tissue>
    </source>
</reference>
<gene>
    <name evidence="2" type="ORF">GDO78_012820</name>
</gene>
<name>A0A8J6F2T2_ELECQ</name>
<feature type="compositionally biased region" description="Basic and acidic residues" evidence="1">
    <location>
        <begin position="303"/>
        <end position="323"/>
    </location>
</feature>
<feature type="compositionally biased region" description="Low complexity" evidence="1">
    <location>
        <begin position="480"/>
        <end position="508"/>
    </location>
</feature>
<feature type="region of interest" description="Disordered" evidence="1">
    <location>
        <begin position="463"/>
        <end position="642"/>
    </location>
</feature>
<protein>
    <submittedName>
        <fullName evidence="2">Uncharacterized protein</fullName>
    </submittedName>
</protein>
<dbReference type="AlphaFoldDB" id="A0A8J6F2T2"/>